<dbReference type="CDD" id="cd18787">
    <property type="entry name" value="SF2_C_DEAD"/>
    <property type="match status" value="1"/>
</dbReference>
<dbReference type="PROSITE" id="PS00039">
    <property type="entry name" value="DEAD_ATP_HELICASE"/>
    <property type="match status" value="1"/>
</dbReference>
<evidence type="ECO:0000256" key="7">
    <source>
        <dbReference type="ARBA" id="ARBA00022840"/>
    </source>
</evidence>
<dbReference type="GO" id="GO:0005829">
    <property type="term" value="C:cytosol"/>
    <property type="evidence" value="ECO:0007669"/>
    <property type="project" value="TreeGrafter"/>
</dbReference>
<dbReference type="GeneID" id="112693988"/>
<dbReference type="InterPro" id="IPR027417">
    <property type="entry name" value="P-loop_NTPase"/>
</dbReference>
<evidence type="ECO:0000259" key="16">
    <source>
        <dbReference type="PROSITE" id="PS51195"/>
    </source>
</evidence>
<keyword evidence="3" id="KW-0690">Ribosome biogenesis</keyword>
<evidence type="ECO:0000256" key="13">
    <source>
        <dbReference type="SAM" id="MobiDB-lite"/>
    </source>
</evidence>
<dbReference type="CTD" id="6247"/>
<dbReference type="GO" id="GO:0005524">
    <property type="term" value="F:ATP binding"/>
    <property type="evidence" value="ECO:0007669"/>
    <property type="project" value="UniProtKB-KW"/>
</dbReference>
<feature type="region of interest" description="Disordered" evidence="13">
    <location>
        <begin position="577"/>
        <end position="703"/>
    </location>
</feature>
<feature type="domain" description="DEAD-box RNA helicase Q" evidence="16">
    <location>
        <begin position="165"/>
        <end position="193"/>
    </location>
</feature>
<dbReference type="PANTHER" id="PTHR47959">
    <property type="entry name" value="ATP-DEPENDENT RNA HELICASE RHLE-RELATED"/>
    <property type="match status" value="1"/>
</dbReference>
<dbReference type="PROSITE" id="PS51194">
    <property type="entry name" value="HELICASE_CTER"/>
    <property type="match status" value="1"/>
</dbReference>
<keyword evidence="5 12" id="KW-0378">Hydrolase</keyword>
<evidence type="ECO:0000256" key="10">
    <source>
        <dbReference type="ARBA" id="ARBA00047984"/>
    </source>
</evidence>
<dbReference type="InterPro" id="IPR011545">
    <property type="entry name" value="DEAD/DEAH_box_helicase_dom"/>
</dbReference>
<gene>
    <name evidence="18" type="primary">LOC112693988</name>
</gene>
<dbReference type="SMART" id="SM00487">
    <property type="entry name" value="DEXDc"/>
    <property type="match status" value="1"/>
</dbReference>
<accession>A0A8B8GR28</accession>
<dbReference type="InterPro" id="IPR050079">
    <property type="entry name" value="DEAD_box_RNA_helicase"/>
</dbReference>
<dbReference type="GO" id="GO:0003724">
    <property type="term" value="F:RNA helicase activity"/>
    <property type="evidence" value="ECO:0007669"/>
    <property type="project" value="UniProtKB-EC"/>
</dbReference>
<dbReference type="EC" id="3.6.4.13" evidence="2"/>
<comment type="similarity">
    <text evidence="9">Belongs to the DEAD box helicase family. DDX27/DRS1 subfamily.</text>
</comment>
<dbReference type="SUPFAM" id="SSF52540">
    <property type="entry name" value="P-loop containing nucleoside triphosphate hydrolases"/>
    <property type="match status" value="2"/>
</dbReference>
<dbReference type="AlphaFoldDB" id="A0A8B8GR28"/>
<evidence type="ECO:0000256" key="2">
    <source>
        <dbReference type="ARBA" id="ARBA00012552"/>
    </source>
</evidence>
<organism evidence="17 18">
    <name type="scientific">Sipha flava</name>
    <name type="common">yellow sugarcane aphid</name>
    <dbReference type="NCBI Taxonomy" id="143950"/>
    <lineage>
        <taxon>Eukaryota</taxon>
        <taxon>Metazoa</taxon>
        <taxon>Ecdysozoa</taxon>
        <taxon>Arthropoda</taxon>
        <taxon>Hexapoda</taxon>
        <taxon>Insecta</taxon>
        <taxon>Pterygota</taxon>
        <taxon>Neoptera</taxon>
        <taxon>Paraneoptera</taxon>
        <taxon>Hemiptera</taxon>
        <taxon>Sternorrhyncha</taxon>
        <taxon>Aphidomorpha</taxon>
        <taxon>Aphidoidea</taxon>
        <taxon>Aphididae</taxon>
        <taxon>Sipha</taxon>
    </lineage>
</organism>
<evidence type="ECO:0000256" key="12">
    <source>
        <dbReference type="RuleBase" id="RU000492"/>
    </source>
</evidence>
<dbReference type="OrthoDB" id="10259843at2759"/>
<feature type="short sequence motif" description="Q motif" evidence="11">
    <location>
        <begin position="165"/>
        <end position="193"/>
    </location>
</feature>
<dbReference type="PROSITE" id="PS51195">
    <property type="entry name" value="Q_MOTIF"/>
    <property type="match status" value="1"/>
</dbReference>
<evidence type="ECO:0000256" key="9">
    <source>
        <dbReference type="ARBA" id="ARBA00043999"/>
    </source>
</evidence>
<feature type="compositionally biased region" description="Basic and acidic residues" evidence="13">
    <location>
        <begin position="594"/>
        <end position="628"/>
    </location>
</feature>
<keyword evidence="4 12" id="KW-0547">Nucleotide-binding</keyword>
<feature type="domain" description="Helicase ATP-binding" evidence="14">
    <location>
        <begin position="196"/>
        <end position="371"/>
    </location>
</feature>
<evidence type="ECO:0000256" key="4">
    <source>
        <dbReference type="ARBA" id="ARBA00022741"/>
    </source>
</evidence>
<dbReference type="Proteomes" id="UP000694846">
    <property type="component" value="Unplaced"/>
</dbReference>
<comment type="subcellular location">
    <subcellularLocation>
        <location evidence="1">Nucleus</location>
        <location evidence="1">Nucleolus</location>
    </subcellularLocation>
</comment>
<proteinExistence type="inferred from homology"/>
<dbReference type="GO" id="GO:0010468">
    <property type="term" value="P:regulation of gene expression"/>
    <property type="evidence" value="ECO:0007669"/>
    <property type="project" value="UniProtKB-ARBA"/>
</dbReference>
<name>A0A8B8GR28_9HEMI</name>
<dbReference type="PROSITE" id="PS51192">
    <property type="entry name" value="HELICASE_ATP_BIND_1"/>
    <property type="match status" value="1"/>
</dbReference>
<evidence type="ECO:0000256" key="3">
    <source>
        <dbReference type="ARBA" id="ARBA00022517"/>
    </source>
</evidence>
<dbReference type="PANTHER" id="PTHR47959:SF1">
    <property type="entry name" value="ATP-DEPENDENT RNA HELICASE DBPA"/>
    <property type="match status" value="1"/>
</dbReference>
<feature type="region of interest" description="Disordered" evidence="13">
    <location>
        <begin position="735"/>
        <end position="759"/>
    </location>
</feature>
<dbReference type="InterPro" id="IPR000629">
    <property type="entry name" value="RNA-helicase_DEAD-box_CS"/>
</dbReference>
<dbReference type="RefSeq" id="XP_025425066.1">
    <property type="nucleotide sequence ID" value="XM_025569281.1"/>
</dbReference>
<dbReference type="GO" id="GO:0003676">
    <property type="term" value="F:nucleic acid binding"/>
    <property type="evidence" value="ECO:0007669"/>
    <property type="project" value="InterPro"/>
</dbReference>
<dbReference type="InterPro" id="IPR001650">
    <property type="entry name" value="Helicase_C-like"/>
</dbReference>
<evidence type="ECO:0000313" key="17">
    <source>
        <dbReference type="Proteomes" id="UP000694846"/>
    </source>
</evidence>
<dbReference type="GO" id="GO:0006364">
    <property type="term" value="P:rRNA processing"/>
    <property type="evidence" value="ECO:0007669"/>
    <property type="project" value="UniProtKB-ARBA"/>
</dbReference>
<dbReference type="InterPro" id="IPR014001">
    <property type="entry name" value="Helicase_ATP-bd"/>
</dbReference>
<evidence type="ECO:0000259" key="15">
    <source>
        <dbReference type="PROSITE" id="PS51194"/>
    </source>
</evidence>
<dbReference type="FunFam" id="3.40.50.300:FF:000842">
    <property type="entry name" value="ATP-dependent RNA helicase DRS1"/>
    <property type="match status" value="1"/>
</dbReference>
<evidence type="ECO:0000313" key="18">
    <source>
        <dbReference type="RefSeq" id="XP_025425066.1"/>
    </source>
</evidence>
<comment type="catalytic activity">
    <reaction evidence="10">
        <text>ATP + H2O = ADP + phosphate + H(+)</text>
        <dbReference type="Rhea" id="RHEA:13065"/>
        <dbReference type="ChEBI" id="CHEBI:15377"/>
        <dbReference type="ChEBI" id="CHEBI:15378"/>
        <dbReference type="ChEBI" id="CHEBI:30616"/>
        <dbReference type="ChEBI" id="CHEBI:43474"/>
        <dbReference type="ChEBI" id="CHEBI:456216"/>
        <dbReference type="EC" id="3.6.4.13"/>
    </reaction>
</comment>
<evidence type="ECO:0000256" key="1">
    <source>
        <dbReference type="ARBA" id="ARBA00004604"/>
    </source>
</evidence>
<evidence type="ECO:0000259" key="14">
    <source>
        <dbReference type="PROSITE" id="PS51192"/>
    </source>
</evidence>
<evidence type="ECO:0000256" key="8">
    <source>
        <dbReference type="ARBA" id="ARBA00023242"/>
    </source>
</evidence>
<keyword evidence="8" id="KW-0539">Nucleus</keyword>
<keyword evidence="7 12" id="KW-0067">ATP-binding</keyword>
<dbReference type="Pfam" id="PF00270">
    <property type="entry name" value="DEAD"/>
    <property type="match status" value="1"/>
</dbReference>
<evidence type="ECO:0000256" key="6">
    <source>
        <dbReference type="ARBA" id="ARBA00022806"/>
    </source>
</evidence>
<dbReference type="SMART" id="SM00490">
    <property type="entry name" value="HELICc"/>
    <property type="match status" value="1"/>
</dbReference>
<sequence>MTTLKWDNIKTIGDQDAVDDVSSDSDIEIEYQPKKHKTKGDSHFDDEFKFLSMASEYNQDTWDDLQKYVKKKGTNRIDEKIEKARRYVKSFLPDVTTEEHEDYNEPSDCDSLSEDELKKDGIKDRQKLVGKKNKKKKEIEENKNDITIEDSEEFFEDAPPFEENATFYQMNISRPLMKAISALNYVHPTPIQAAAIPVALLGRDICGCAATGTGKTAAYMLPILERLLYRPKGFTPITRVLVLVPTRELGVQVYQVTKQLAQFTTVEVGLSVGGLELKVQESILRKNPDIVIATPGRLLDHLQNTPSFSLSDLEVLVLDEADRMLDENFAEQMKEIINMCARNRQTMLFSATMTDAVNDLASVSLSKPVKIFVDSNTDVAFNLRQEFVRLRQGKEQDRDATLAALVCRTFRDHTMIFVRTKADAHRVKILLGLFGLKVGELHGNLSQPQRLEALRKFKDEELDILIATDVAARGLDIRGVKAVINYVMPPTVEHYIHRVGRTARAGRSGVSVSIASEQDRKVLKEVIRKAKNPVKNRVIPIEILDKYKERVDSLRNEVKCIMHEEYEERQMTRTEEFADKTEKMAKTSIGSLVKKKDEKKRDWFQTQKERQEAKKRSREAFSSKIEKNIKKKKKNTDGEGGNDDEEIESQKKMQRVANFQARSAKNKMKPKKMKAMSDIDQGKFSSKSANGKQKKGSSVFDSQFTDVSKSGVKKYRYEANQAKRMLAKKKCDLIQKGKKRKSTFQSKKLSFQGKGGKRR</sequence>
<keyword evidence="17" id="KW-1185">Reference proteome</keyword>
<reference evidence="18" key="1">
    <citation type="submission" date="2025-08" db="UniProtKB">
        <authorList>
            <consortium name="RefSeq"/>
        </authorList>
    </citation>
    <scope>IDENTIFICATION</scope>
    <source>
        <tissue evidence="18">Whole body</tissue>
    </source>
</reference>
<dbReference type="GO" id="GO:0016787">
    <property type="term" value="F:hydrolase activity"/>
    <property type="evidence" value="ECO:0007669"/>
    <property type="project" value="UniProtKB-KW"/>
</dbReference>
<keyword evidence="6 12" id="KW-0347">Helicase</keyword>
<dbReference type="GO" id="GO:0005730">
    <property type="term" value="C:nucleolus"/>
    <property type="evidence" value="ECO:0007669"/>
    <property type="project" value="UniProtKB-SubCell"/>
</dbReference>
<dbReference type="Pfam" id="PF00271">
    <property type="entry name" value="Helicase_C"/>
    <property type="match status" value="1"/>
</dbReference>
<dbReference type="CDD" id="cd17947">
    <property type="entry name" value="DEADc_DDX27"/>
    <property type="match status" value="1"/>
</dbReference>
<evidence type="ECO:0000256" key="11">
    <source>
        <dbReference type="PROSITE-ProRule" id="PRU00552"/>
    </source>
</evidence>
<protein>
    <recommendedName>
        <fullName evidence="2">RNA helicase</fullName>
        <ecNumber evidence="2">3.6.4.13</ecNumber>
    </recommendedName>
</protein>
<evidence type="ECO:0000256" key="5">
    <source>
        <dbReference type="ARBA" id="ARBA00022801"/>
    </source>
</evidence>
<feature type="domain" description="Helicase C-terminal" evidence="15">
    <location>
        <begin position="401"/>
        <end position="547"/>
    </location>
</feature>
<dbReference type="Gene3D" id="3.40.50.300">
    <property type="entry name" value="P-loop containing nucleotide triphosphate hydrolases"/>
    <property type="match status" value="2"/>
</dbReference>
<dbReference type="InterPro" id="IPR014014">
    <property type="entry name" value="RNA_helicase_DEAD_Q_motif"/>
</dbReference>
<feature type="compositionally biased region" description="Basic residues" evidence="13">
    <location>
        <begin position="664"/>
        <end position="674"/>
    </location>
</feature>